<dbReference type="EMBL" id="SNRW01000020">
    <property type="protein sequence ID" value="KAA6404204.1"/>
    <property type="molecule type" value="Genomic_DNA"/>
</dbReference>
<name>A0A5J4XAM5_9EUKA</name>
<evidence type="ECO:0000313" key="1">
    <source>
        <dbReference type="EMBL" id="KAA6404204.1"/>
    </source>
</evidence>
<comment type="caution">
    <text evidence="1">The sequence shown here is derived from an EMBL/GenBank/DDBJ whole genome shotgun (WGS) entry which is preliminary data.</text>
</comment>
<organism evidence="1 2">
    <name type="scientific">Streblomastix strix</name>
    <dbReference type="NCBI Taxonomy" id="222440"/>
    <lineage>
        <taxon>Eukaryota</taxon>
        <taxon>Metamonada</taxon>
        <taxon>Preaxostyla</taxon>
        <taxon>Oxymonadida</taxon>
        <taxon>Streblomastigidae</taxon>
        <taxon>Streblomastix</taxon>
    </lineage>
</organism>
<reference evidence="1 2" key="1">
    <citation type="submission" date="2019-03" db="EMBL/GenBank/DDBJ databases">
        <title>Single cell metagenomics reveals metabolic interactions within the superorganism composed of flagellate Streblomastix strix and complex community of Bacteroidetes bacteria on its surface.</title>
        <authorList>
            <person name="Treitli S.C."/>
            <person name="Kolisko M."/>
            <person name="Husnik F."/>
            <person name="Keeling P."/>
            <person name="Hampl V."/>
        </authorList>
    </citation>
    <scope>NUCLEOTIDE SEQUENCE [LARGE SCALE GENOMIC DNA]</scope>
    <source>
        <strain evidence="1">ST1C</strain>
    </source>
</reference>
<dbReference type="Proteomes" id="UP000324800">
    <property type="component" value="Unassembled WGS sequence"/>
</dbReference>
<proteinExistence type="predicted"/>
<sequence length="213" mass="22316">MGFFSGINNFGSKLITGIKNVTKCVAPALHKILSTISGPVGMIHSGIGGTLGAGANLAGAMDRLKRGGSGCGMMSNDVYQLFIDNNNALVYATNNQIVDGIASYFALKIEPNGFVEIGTVCMCDANWYNNGDIVPDQVTPANDATSLTDGTATARISAEYSRADHVHSLNITTTILPSDSTNGSVGTTNYYARNDHSHPVNITTSIHPQDSAS</sequence>
<accession>A0A5J4XAM5</accession>
<protein>
    <submittedName>
        <fullName evidence="1">Uncharacterized protein</fullName>
    </submittedName>
</protein>
<gene>
    <name evidence="1" type="ORF">EZS28_000266</name>
</gene>
<dbReference type="AlphaFoldDB" id="A0A5J4XAM5"/>
<evidence type="ECO:0000313" key="2">
    <source>
        <dbReference type="Proteomes" id="UP000324800"/>
    </source>
</evidence>